<accession>A0A6A6TI46</accession>
<dbReference type="InterPro" id="IPR036236">
    <property type="entry name" value="Znf_C2H2_sf"/>
</dbReference>
<keyword evidence="1" id="KW-0862">Zinc</keyword>
<name>A0A6A6TI46_9PLEO</name>
<dbReference type="Proteomes" id="UP000799324">
    <property type="component" value="Unassembled WGS sequence"/>
</dbReference>
<dbReference type="SMART" id="SM00355">
    <property type="entry name" value="ZnF_C2H2"/>
    <property type="match status" value="4"/>
</dbReference>
<dbReference type="SUPFAM" id="SSF57667">
    <property type="entry name" value="beta-beta-alpha zinc fingers"/>
    <property type="match status" value="1"/>
</dbReference>
<dbReference type="GO" id="GO:0008270">
    <property type="term" value="F:zinc ion binding"/>
    <property type="evidence" value="ECO:0007669"/>
    <property type="project" value="UniProtKB-KW"/>
</dbReference>
<evidence type="ECO:0000259" key="2">
    <source>
        <dbReference type="PROSITE" id="PS50157"/>
    </source>
</evidence>
<evidence type="ECO:0000313" key="3">
    <source>
        <dbReference type="EMBL" id="KAF2658867.1"/>
    </source>
</evidence>
<keyword evidence="1" id="KW-0863">Zinc-finger</keyword>
<dbReference type="EMBL" id="MU004311">
    <property type="protein sequence ID" value="KAF2658867.1"/>
    <property type="molecule type" value="Genomic_DNA"/>
</dbReference>
<organism evidence="3 4">
    <name type="scientific">Lophiostoma macrostomum CBS 122681</name>
    <dbReference type="NCBI Taxonomy" id="1314788"/>
    <lineage>
        <taxon>Eukaryota</taxon>
        <taxon>Fungi</taxon>
        <taxon>Dikarya</taxon>
        <taxon>Ascomycota</taxon>
        <taxon>Pezizomycotina</taxon>
        <taxon>Dothideomycetes</taxon>
        <taxon>Pleosporomycetidae</taxon>
        <taxon>Pleosporales</taxon>
        <taxon>Lophiostomataceae</taxon>
        <taxon>Lophiostoma</taxon>
    </lineage>
</organism>
<reference evidence="3" key="1">
    <citation type="journal article" date="2020" name="Stud. Mycol.">
        <title>101 Dothideomycetes genomes: a test case for predicting lifestyles and emergence of pathogens.</title>
        <authorList>
            <person name="Haridas S."/>
            <person name="Albert R."/>
            <person name="Binder M."/>
            <person name="Bloem J."/>
            <person name="Labutti K."/>
            <person name="Salamov A."/>
            <person name="Andreopoulos B."/>
            <person name="Baker S."/>
            <person name="Barry K."/>
            <person name="Bills G."/>
            <person name="Bluhm B."/>
            <person name="Cannon C."/>
            <person name="Castanera R."/>
            <person name="Culley D."/>
            <person name="Daum C."/>
            <person name="Ezra D."/>
            <person name="Gonzalez J."/>
            <person name="Henrissat B."/>
            <person name="Kuo A."/>
            <person name="Liang C."/>
            <person name="Lipzen A."/>
            <person name="Lutzoni F."/>
            <person name="Magnuson J."/>
            <person name="Mondo S."/>
            <person name="Nolan M."/>
            <person name="Ohm R."/>
            <person name="Pangilinan J."/>
            <person name="Park H.-J."/>
            <person name="Ramirez L."/>
            <person name="Alfaro M."/>
            <person name="Sun H."/>
            <person name="Tritt A."/>
            <person name="Yoshinaga Y."/>
            <person name="Zwiers L.-H."/>
            <person name="Turgeon B."/>
            <person name="Goodwin S."/>
            <person name="Spatafora J."/>
            <person name="Crous P."/>
            <person name="Grigoriev I."/>
        </authorList>
    </citation>
    <scope>NUCLEOTIDE SEQUENCE</scope>
    <source>
        <strain evidence="3">CBS 122681</strain>
    </source>
</reference>
<evidence type="ECO:0000313" key="4">
    <source>
        <dbReference type="Proteomes" id="UP000799324"/>
    </source>
</evidence>
<feature type="domain" description="C2H2-type" evidence="2">
    <location>
        <begin position="85"/>
        <end position="107"/>
    </location>
</feature>
<dbReference type="OrthoDB" id="6105938at2759"/>
<protein>
    <recommendedName>
        <fullName evidence="2">C2H2-type domain-containing protein</fullName>
    </recommendedName>
</protein>
<dbReference type="PROSITE" id="PS50157">
    <property type="entry name" value="ZINC_FINGER_C2H2_2"/>
    <property type="match status" value="2"/>
</dbReference>
<evidence type="ECO:0000256" key="1">
    <source>
        <dbReference type="PROSITE-ProRule" id="PRU00042"/>
    </source>
</evidence>
<dbReference type="PROSITE" id="PS00028">
    <property type="entry name" value="ZINC_FINGER_C2H2_1"/>
    <property type="match status" value="1"/>
</dbReference>
<keyword evidence="4" id="KW-1185">Reference proteome</keyword>
<proteinExistence type="predicted"/>
<dbReference type="InterPro" id="IPR013087">
    <property type="entry name" value="Znf_C2H2_type"/>
</dbReference>
<dbReference type="AlphaFoldDB" id="A0A6A6TI46"/>
<sequence>MAFTCSLCDRGFRTNRSLLQHIGDSQNHLPCAKCNFVGATPEDLVQHYRDDGCMIVCEGCLDSSGRDVVWHSKGTQYWQHVQDQNVCDICERHFHTDDNLRNHKLTHRSAVHECLACYRKFKTYSGMIVHLESGVCDSGIDILDLNETAA</sequence>
<dbReference type="Pfam" id="PF13912">
    <property type="entry name" value="zf-C2H2_6"/>
    <property type="match status" value="1"/>
</dbReference>
<dbReference type="Gene3D" id="3.30.160.60">
    <property type="entry name" value="Classic Zinc Finger"/>
    <property type="match status" value="2"/>
</dbReference>
<feature type="domain" description="C2H2-type" evidence="2">
    <location>
        <begin position="3"/>
        <end position="28"/>
    </location>
</feature>
<keyword evidence="1" id="KW-0479">Metal-binding</keyword>
<gene>
    <name evidence="3" type="ORF">K491DRAFT_236150</name>
</gene>
<dbReference type="Pfam" id="PF00096">
    <property type="entry name" value="zf-C2H2"/>
    <property type="match status" value="1"/>
</dbReference>